<feature type="transmembrane region" description="Helical" evidence="2">
    <location>
        <begin position="105"/>
        <end position="128"/>
    </location>
</feature>
<dbReference type="Pfam" id="PF04773">
    <property type="entry name" value="FecR"/>
    <property type="match status" value="1"/>
</dbReference>
<dbReference type="Proteomes" id="UP000264179">
    <property type="component" value="Unassembled WGS sequence"/>
</dbReference>
<dbReference type="InterPro" id="IPR006860">
    <property type="entry name" value="FecR"/>
</dbReference>
<dbReference type="GO" id="GO:0016989">
    <property type="term" value="F:sigma factor antagonist activity"/>
    <property type="evidence" value="ECO:0007669"/>
    <property type="project" value="TreeGrafter"/>
</dbReference>
<dbReference type="RefSeq" id="WP_276654040.1">
    <property type="nucleotide sequence ID" value="NZ_DOOG01000137.1"/>
</dbReference>
<evidence type="ECO:0000256" key="1">
    <source>
        <dbReference type="SAM" id="MobiDB-lite"/>
    </source>
</evidence>
<evidence type="ECO:0000313" key="6">
    <source>
        <dbReference type="EMBL" id="HCW69503.1"/>
    </source>
</evidence>
<dbReference type="PIRSF" id="PIRSF018266">
    <property type="entry name" value="FecR"/>
    <property type="match status" value="1"/>
</dbReference>
<accession>A0A358HW64</accession>
<evidence type="ECO:0000313" key="7">
    <source>
        <dbReference type="Proteomes" id="UP000264179"/>
    </source>
</evidence>
<evidence type="ECO:0000259" key="4">
    <source>
        <dbReference type="Pfam" id="PF16344"/>
    </source>
</evidence>
<feature type="domain" description="Protein FecR C-terminal" evidence="4">
    <location>
        <begin position="279"/>
        <end position="339"/>
    </location>
</feature>
<feature type="region of interest" description="Disordered" evidence="1">
    <location>
        <begin position="76"/>
        <end position="95"/>
    </location>
</feature>
<sequence length="349" mass="38877">MRNRQNMSHEPISEDLFDEAVIWHSRLREANKNAASDQWDALFAQFEHWLEQSPKNVRAYAEVELLWGKVEEPVKQQARQAQSNDDRKKPKNQITPRRRGYMRPVIVSAIAACLLLFVGLGTGTYPAVKGMFDDTFIYAQHSVLTNALPDGSVIKLNAESAVSIDFDADTRSIDLVSGEAWFEVAHDTQRPFVVHTKFGDVTALGTVFNISSDKDQVTVSLEEGKVAVDWSTGGPDEVGSNNKKHVTLLAGEATTLSSRGVGKRTHFDRVATTAWRKGKMVFYQTPLSDVIDVLNTYHEGHIMAVNPKLSEMSVSGVFRTDDIDQVIEAIEGTLSIQVVRLGNYMILLI</sequence>
<dbReference type="EMBL" id="DPOP01000157">
    <property type="protein sequence ID" value="HCW69503.1"/>
    <property type="molecule type" value="Genomic_DNA"/>
</dbReference>
<dbReference type="PANTHER" id="PTHR30273:SF2">
    <property type="entry name" value="PROTEIN FECR"/>
    <property type="match status" value="1"/>
</dbReference>
<dbReference type="AlphaFoldDB" id="A0A358HW64"/>
<comment type="caution">
    <text evidence="5">The sequence shown here is derived from an EMBL/GenBank/DDBJ whole genome shotgun (WGS) entry which is preliminary data.</text>
</comment>
<gene>
    <name evidence="5" type="ORF">DEF21_16155</name>
    <name evidence="6" type="ORF">DHR80_20335</name>
</gene>
<dbReference type="Gene3D" id="3.55.50.30">
    <property type="match status" value="1"/>
</dbReference>
<evidence type="ECO:0000313" key="5">
    <source>
        <dbReference type="EMBL" id="HBU99418.1"/>
    </source>
</evidence>
<proteinExistence type="predicted"/>
<dbReference type="Pfam" id="PF16344">
    <property type="entry name" value="FecR_C"/>
    <property type="match status" value="1"/>
</dbReference>
<dbReference type="EMBL" id="DOOG01000137">
    <property type="protein sequence ID" value="HBU99418.1"/>
    <property type="molecule type" value="Genomic_DNA"/>
</dbReference>
<evidence type="ECO:0000259" key="3">
    <source>
        <dbReference type="Pfam" id="PF04773"/>
    </source>
</evidence>
<reference evidence="7 8" key="1">
    <citation type="journal article" date="2018" name="Nat. Biotechnol.">
        <title>A standardized bacterial taxonomy based on genome phylogeny substantially revises the tree of life.</title>
        <authorList>
            <person name="Parks D.H."/>
            <person name="Chuvochina M."/>
            <person name="Waite D.W."/>
            <person name="Rinke C."/>
            <person name="Skarshewski A."/>
            <person name="Chaumeil P.A."/>
            <person name="Hugenholtz P."/>
        </authorList>
    </citation>
    <scope>NUCLEOTIDE SEQUENCE [LARGE SCALE GENOMIC DNA]</scope>
    <source>
        <strain evidence="5">UBA8707</strain>
        <strain evidence="6">UBA9881</strain>
    </source>
</reference>
<dbReference type="InterPro" id="IPR032508">
    <property type="entry name" value="FecR_C"/>
</dbReference>
<dbReference type="Gene3D" id="2.60.120.1440">
    <property type="match status" value="1"/>
</dbReference>
<feature type="domain" description="FecR protein" evidence="3">
    <location>
        <begin position="141"/>
        <end position="226"/>
    </location>
</feature>
<evidence type="ECO:0000313" key="8">
    <source>
        <dbReference type="Proteomes" id="UP000264753"/>
    </source>
</evidence>
<keyword evidence="2" id="KW-0472">Membrane</keyword>
<keyword evidence="2" id="KW-1133">Transmembrane helix</keyword>
<evidence type="ECO:0000256" key="2">
    <source>
        <dbReference type="SAM" id="Phobius"/>
    </source>
</evidence>
<keyword evidence="2" id="KW-0812">Transmembrane</keyword>
<dbReference type="Proteomes" id="UP000264753">
    <property type="component" value="Unassembled WGS sequence"/>
</dbReference>
<organism evidence="5 8">
    <name type="scientific">Thalassospira lucentensis</name>
    <dbReference type="NCBI Taxonomy" id="168935"/>
    <lineage>
        <taxon>Bacteria</taxon>
        <taxon>Pseudomonadati</taxon>
        <taxon>Pseudomonadota</taxon>
        <taxon>Alphaproteobacteria</taxon>
        <taxon>Rhodospirillales</taxon>
        <taxon>Thalassospiraceae</taxon>
        <taxon>Thalassospira</taxon>
    </lineage>
</organism>
<name>A0A358HW64_9PROT</name>
<dbReference type="PANTHER" id="PTHR30273">
    <property type="entry name" value="PERIPLASMIC SIGNAL SENSOR AND SIGMA FACTOR ACTIVATOR FECR-RELATED"/>
    <property type="match status" value="1"/>
</dbReference>
<protein>
    <submittedName>
        <fullName evidence="5">Uncharacterized protein</fullName>
    </submittedName>
</protein>
<dbReference type="InterPro" id="IPR012373">
    <property type="entry name" value="Ferrdict_sens_TM"/>
</dbReference>